<dbReference type="CDD" id="cd12421">
    <property type="entry name" value="RRM1_PTBP1_hnRNPL_like"/>
    <property type="match status" value="1"/>
</dbReference>
<dbReference type="SUPFAM" id="SSF54928">
    <property type="entry name" value="RNA-binding domain, RBD"/>
    <property type="match status" value="3"/>
</dbReference>
<dbReference type="CDD" id="cd12425">
    <property type="entry name" value="RRM4_PTBP1_like"/>
    <property type="match status" value="1"/>
</dbReference>
<organism evidence="7 8">
    <name type="scientific">Brachionus plicatilis</name>
    <name type="common">Marine rotifer</name>
    <name type="synonym">Brachionus muelleri</name>
    <dbReference type="NCBI Taxonomy" id="10195"/>
    <lineage>
        <taxon>Eukaryota</taxon>
        <taxon>Metazoa</taxon>
        <taxon>Spiralia</taxon>
        <taxon>Gnathifera</taxon>
        <taxon>Rotifera</taxon>
        <taxon>Eurotatoria</taxon>
        <taxon>Monogononta</taxon>
        <taxon>Pseudotrocha</taxon>
        <taxon>Ploima</taxon>
        <taxon>Brachionidae</taxon>
        <taxon>Brachionus</taxon>
    </lineage>
</organism>
<evidence type="ECO:0000313" key="8">
    <source>
        <dbReference type="Proteomes" id="UP000276133"/>
    </source>
</evidence>
<dbReference type="PROSITE" id="PS50102">
    <property type="entry name" value="RRM"/>
    <property type="match status" value="4"/>
</dbReference>
<dbReference type="InterPro" id="IPR035979">
    <property type="entry name" value="RBD_domain_sf"/>
</dbReference>
<dbReference type="NCBIfam" id="TIGR01649">
    <property type="entry name" value="hnRNP-L_PTB"/>
    <property type="match status" value="1"/>
</dbReference>
<dbReference type="GO" id="GO:0003723">
    <property type="term" value="F:RNA binding"/>
    <property type="evidence" value="ECO:0007669"/>
    <property type="project" value="UniProtKB-UniRule"/>
</dbReference>
<evidence type="ECO:0000256" key="2">
    <source>
        <dbReference type="ARBA" id="ARBA00022737"/>
    </source>
</evidence>
<dbReference type="GO" id="GO:0005634">
    <property type="term" value="C:nucleus"/>
    <property type="evidence" value="ECO:0007669"/>
    <property type="project" value="InterPro"/>
</dbReference>
<protein>
    <submittedName>
        <fullName evidence="7">Polypyrimidine tract-binding 1-like isoform X4</fullName>
    </submittedName>
</protein>
<dbReference type="Proteomes" id="UP000276133">
    <property type="component" value="Unassembled WGS sequence"/>
</dbReference>
<dbReference type="STRING" id="10195.A0A3M7PSZ3"/>
<feature type="domain" description="RRM" evidence="6">
    <location>
        <begin position="75"/>
        <end position="149"/>
    </location>
</feature>
<feature type="compositionally biased region" description="Basic and acidic residues" evidence="5">
    <location>
        <begin position="59"/>
        <end position="74"/>
    </location>
</feature>
<dbReference type="FunFam" id="3.30.70.330:FF:000341">
    <property type="entry name" value="Hephaestus, isoform C"/>
    <property type="match status" value="1"/>
</dbReference>
<evidence type="ECO:0000256" key="5">
    <source>
        <dbReference type="SAM" id="MobiDB-lite"/>
    </source>
</evidence>
<reference evidence="7 8" key="1">
    <citation type="journal article" date="2018" name="Sci. Rep.">
        <title>Genomic signatures of local adaptation to the degree of environmental predictability in rotifers.</title>
        <authorList>
            <person name="Franch-Gras L."/>
            <person name="Hahn C."/>
            <person name="Garcia-Roger E.M."/>
            <person name="Carmona M.J."/>
            <person name="Serra M."/>
            <person name="Gomez A."/>
        </authorList>
    </citation>
    <scope>NUCLEOTIDE SEQUENCE [LARGE SCALE GENOMIC DNA]</scope>
    <source>
        <strain evidence="7">HYR1</strain>
    </source>
</reference>
<dbReference type="Gene3D" id="3.30.70.330">
    <property type="match status" value="4"/>
</dbReference>
<dbReference type="InterPro" id="IPR055204">
    <property type="entry name" value="HNRNPL_RRM"/>
</dbReference>
<comment type="caution">
    <text evidence="7">The sequence shown here is derived from an EMBL/GenBank/DDBJ whole genome shotgun (WGS) entry which is preliminary data.</text>
</comment>
<name>A0A3M7PSZ3_BRAPC</name>
<feature type="domain" description="RRM" evidence="6">
    <location>
        <begin position="502"/>
        <end position="576"/>
    </location>
</feature>
<dbReference type="InterPro" id="IPR012677">
    <property type="entry name" value="Nucleotide-bd_a/b_plait_sf"/>
</dbReference>
<keyword evidence="3 4" id="KW-0694">RNA-binding</keyword>
<feature type="region of interest" description="Disordered" evidence="5">
    <location>
        <begin position="49"/>
        <end position="74"/>
    </location>
</feature>
<evidence type="ECO:0000313" key="7">
    <source>
        <dbReference type="EMBL" id="RNA01881.1"/>
    </source>
</evidence>
<dbReference type="EMBL" id="REGN01009132">
    <property type="protein sequence ID" value="RNA01881.1"/>
    <property type="molecule type" value="Genomic_DNA"/>
</dbReference>
<accession>A0A3M7PSZ3</accession>
<dbReference type="InterPro" id="IPR006536">
    <property type="entry name" value="HnRNP-L/PTB"/>
</dbReference>
<dbReference type="PANTHER" id="PTHR15592">
    <property type="entry name" value="MATRIN 3/NUCLEAR PROTEIN 220-RELATED"/>
    <property type="match status" value="1"/>
</dbReference>
<keyword evidence="1" id="KW-0597">Phosphoprotein</keyword>
<feature type="domain" description="RRM" evidence="6">
    <location>
        <begin position="385"/>
        <end position="459"/>
    </location>
</feature>
<dbReference type="OrthoDB" id="296632at2759"/>
<evidence type="ECO:0000256" key="4">
    <source>
        <dbReference type="PROSITE-ProRule" id="PRU00176"/>
    </source>
</evidence>
<gene>
    <name evidence="7" type="ORF">BpHYR1_047410</name>
</gene>
<evidence type="ECO:0000256" key="1">
    <source>
        <dbReference type="ARBA" id="ARBA00022553"/>
    </source>
</evidence>
<dbReference type="SMART" id="SM00360">
    <property type="entry name" value="RRM"/>
    <property type="match status" value="4"/>
</dbReference>
<dbReference type="InterPro" id="IPR021790">
    <property type="entry name" value="PTBP1-like_RRM2"/>
</dbReference>
<dbReference type="InterPro" id="IPR000504">
    <property type="entry name" value="RRM_dom"/>
</dbReference>
<proteinExistence type="predicted"/>
<dbReference type="CDD" id="cd12423">
    <property type="entry name" value="RRM3_PTBP1_like"/>
    <property type="match status" value="1"/>
</dbReference>
<feature type="domain" description="RRM" evidence="6">
    <location>
        <begin position="187"/>
        <end position="263"/>
    </location>
</feature>
<dbReference type="Pfam" id="PF13893">
    <property type="entry name" value="RRM_5"/>
    <property type="match status" value="2"/>
</dbReference>
<keyword evidence="2" id="KW-0677">Repeat</keyword>
<dbReference type="GO" id="GO:0006397">
    <property type="term" value="P:mRNA processing"/>
    <property type="evidence" value="ECO:0007669"/>
    <property type="project" value="InterPro"/>
</dbReference>
<evidence type="ECO:0000256" key="3">
    <source>
        <dbReference type="ARBA" id="ARBA00022884"/>
    </source>
</evidence>
<dbReference type="Pfam" id="PF22976">
    <property type="entry name" value="RRM_10"/>
    <property type="match status" value="1"/>
</dbReference>
<keyword evidence="8" id="KW-1185">Reference proteome</keyword>
<dbReference type="Pfam" id="PF11835">
    <property type="entry name" value="RRM_8"/>
    <property type="match status" value="1"/>
</dbReference>
<sequence length="578" mass="64261">MASGLKRNIQEIYAAGHMAMNGSAYPMPQNGGQMMPAAIKPDLAEYMHQTPLDPNANQDVKKSRLDPQSKQDPSRVLHLRNIPQQLSESEVLFLGLAFGMLKNVLFLRSKNQAFLEFESLSDAQQMVAHFSQTTSTFNGKKIFVQFSNHQELNTDPNNSNNLAAKSALAEALTLWHSAKHGAKNTVLRATILNMIYPVTLDVLNQIFSKFGQLLKIITFNKNDKFQALIQMKDPAAAQNAKQALQGQNIYNGCCTLQIEFSKLASLEVRFNNDKSRDFTNLLLPTGDGMQQGGNDVAAYNMNGPPINTYSNQSGIIGASPNFMQAVQAAANQMPFGAQNASAQFQGGFNFGQMGNMMQQSQQSQMQAQYQQGQQQMSNQGQYGTPVLLVSNLNEEFVNPDALFTLFGVYGDVVRVKILFNKKDSALINFSNAQHASTALANLDRIKLWSKQIRVFPSKHLTVQMPKDGQPDAGLTKDFSNSPLHRFKKPGSKNFNNIFPPSATLHLSNIPQNVTEQQLKDIFGRYGTIKAFKFFQKDRKMALCQMSSIEEATHALILTHNYQLADNMHLRVTFSKATI</sequence>
<evidence type="ECO:0000259" key="6">
    <source>
        <dbReference type="PROSITE" id="PS50102"/>
    </source>
</evidence>
<dbReference type="AlphaFoldDB" id="A0A3M7PSZ3"/>